<keyword evidence="2 8" id="KW-0812">Transmembrane</keyword>
<evidence type="ECO:0000313" key="10">
    <source>
        <dbReference type="Proteomes" id="UP000789342"/>
    </source>
</evidence>
<dbReference type="GO" id="GO:0019915">
    <property type="term" value="P:lipid storage"/>
    <property type="evidence" value="ECO:0007669"/>
    <property type="project" value="InterPro"/>
</dbReference>
<evidence type="ECO:0000313" key="9">
    <source>
        <dbReference type="EMBL" id="CAG8712587.1"/>
    </source>
</evidence>
<evidence type="ECO:0000256" key="6">
    <source>
        <dbReference type="ARBA" id="ARBA00023098"/>
    </source>
</evidence>
<keyword evidence="7 8" id="KW-0472">Membrane</keyword>
<dbReference type="InterPro" id="IPR019388">
    <property type="entry name" value="FIT"/>
</dbReference>
<feature type="transmembrane region" description="Helical" evidence="8">
    <location>
        <begin position="27"/>
        <end position="47"/>
    </location>
</feature>
<feature type="transmembrane region" description="Helical" evidence="8">
    <location>
        <begin position="68"/>
        <end position="89"/>
    </location>
</feature>
<dbReference type="PANTHER" id="PTHR23129">
    <property type="entry name" value="ACYL-COENZYME A DIPHOSPHATASE FITM2"/>
    <property type="match status" value="1"/>
</dbReference>
<gene>
    <name evidence="9" type="ORF">AMORRO_LOCUS12790</name>
</gene>
<dbReference type="GO" id="GO:0010945">
    <property type="term" value="F:coenzyme A diphosphatase activity"/>
    <property type="evidence" value="ECO:0007669"/>
    <property type="project" value="InterPro"/>
</dbReference>
<dbReference type="EMBL" id="CAJVPV010019833">
    <property type="protein sequence ID" value="CAG8712587.1"/>
    <property type="molecule type" value="Genomic_DNA"/>
</dbReference>
<dbReference type="Pfam" id="PF10261">
    <property type="entry name" value="FIT"/>
    <property type="match status" value="1"/>
</dbReference>
<sequence length="200" mass="22914">MPKPKETPSIKSDDSLQFILEGDTKKLFLLTIYVGTVILGFIYWAIASPNESLWSQKSNPFNKYFVKIGWFWTSILFFWCRGLEVNAFFRWLSATTYWYIITQEFFGSSILDRFFVITGGKCSDVSLSGAYMCKRGNGCSFIPSKKQECTEPSYDGSSYSLVVDAIYDIYIFSFLLGKSNWYYSGGFVLVVILSLYTSKD</sequence>
<name>A0A9N9HYS0_9GLOM</name>
<keyword evidence="5 8" id="KW-1133">Transmembrane helix</keyword>
<accession>A0A9N9HYS0</accession>
<protein>
    <submittedName>
        <fullName evidence="9">13374_t:CDS:1</fullName>
    </submittedName>
</protein>
<evidence type="ECO:0000256" key="7">
    <source>
        <dbReference type="ARBA" id="ARBA00023136"/>
    </source>
</evidence>
<dbReference type="GO" id="GO:0034389">
    <property type="term" value="P:lipid droplet organization"/>
    <property type="evidence" value="ECO:0007669"/>
    <property type="project" value="TreeGrafter"/>
</dbReference>
<keyword evidence="6" id="KW-0443">Lipid metabolism</keyword>
<evidence type="ECO:0000256" key="4">
    <source>
        <dbReference type="ARBA" id="ARBA00022824"/>
    </source>
</evidence>
<evidence type="ECO:0000256" key="8">
    <source>
        <dbReference type="SAM" id="Phobius"/>
    </source>
</evidence>
<dbReference type="GO" id="GO:0008654">
    <property type="term" value="P:phospholipid biosynthetic process"/>
    <property type="evidence" value="ECO:0007669"/>
    <property type="project" value="TreeGrafter"/>
</dbReference>
<reference evidence="9" key="1">
    <citation type="submission" date="2021-06" db="EMBL/GenBank/DDBJ databases">
        <authorList>
            <person name="Kallberg Y."/>
            <person name="Tangrot J."/>
            <person name="Rosling A."/>
        </authorList>
    </citation>
    <scope>NUCLEOTIDE SEQUENCE</scope>
    <source>
        <strain evidence="9">CL551</strain>
    </source>
</reference>
<comment type="subcellular location">
    <subcellularLocation>
        <location evidence="1">Endoplasmic reticulum membrane</location>
        <topology evidence="1">Multi-pass membrane protein</topology>
    </subcellularLocation>
</comment>
<dbReference type="OrthoDB" id="5579088at2759"/>
<evidence type="ECO:0000256" key="5">
    <source>
        <dbReference type="ARBA" id="ARBA00022989"/>
    </source>
</evidence>
<keyword evidence="4" id="KW-0256">Endoplasmic reticulum</keyword>
<keyword evidence="3" id="KW-0378">Hydrolase</keyword>
<evidence type="ECO:0000256" key="1">
    <source>
        <dbReference type="ARBA" id="ARBA00004477"/>
    </source>
</evidence>
<organism evidence="9 10">
    <name type="scientific">Acaulospora morrowiae</name>
    <dbReference type="NCBI Taxonomy" id="94023"/>
    <lineage>
        <taxon>Eukaryota</taxon>
        <taxon>Fungi</taxon>
        <taxon>Fungi incertae sedis</taxon>
        <taxon>Mucoromycota</taxon>
        <taxon>Glomeromycotina</taxon>
        <taxon>Glomeromycetes</taxon>
        <taxon>Diversisporales</taxon>
        <taxon>Acaulosporaceae</taxon>
        <taxon>Acaulospora</taxon>
    </lineage>
</organism>
<comment type="caution">
    <text evidence="9">The sequence shown here is derived from an EMBL/GenBank/DDBJ whole genome shotgun (WGS) entry which is preliminary data.</text>
</comment>
<dbReference type="GO" id="GO:0005789">
    <property type="term" value="C:endoplasmic reticulum membrane"/>
    <property type="evidence" value="ECO:0007669"/>
    <property type="project" value="UniProtKB-SubCell"/>
</dbReference>
<keyword evidence="10" id="KW-1185">Reference proteome</keyword>
<evidence type="ECO:0000256" key="3">
    <source>
        <dbReference type="ARBA" id="ARBA00022801"/>
    </source>
</evidence>
<dbReference type="PANTHER" id="PTHR23129:SF0">
    <property type="entry name" value="ACYL-COENZYME A DIPHOSPHATASE FITM2"/>
    <property type="match status" value="1"/>
</dbReference>
<dbReference type="Proteomes" id="UP000789342">
    <property type="component" value="Unassembled WGS sequence"/>
</dbReference>
<proteinExistence type="predicted"/>
<evidence type="ECO:0000256" key="2">
    <source>
        <dbReference type="ARBA" id="ARBA00022692"/>
    </source>
</evidence>
<dbReference type="AlphaFoldDB" id="A0A9N9HYS0"/>
<feature type="transmembrane region" description="Helical" evidence="8">
    <location>
        <begin position="181"/>
        <end position="198"/>
    </location>
</feature>